<dbReference type="Proteomes" id="UP000651156">
    <property type="component" value="Unassembled WGS sequence"/>
</dbReference>
<proteinExistence type="predicted"/>
<evidence type="ECO:0000313" key="1">
    <source>
        <dbReference type="EMBL" id="MBE9192390.1"/>
    </source>
</evidence>
<evidence type="ECO:0000313" key="2">
    <source>
        <dbReference type="Proteomes" id="UP000651156"/>
    </source>
</evidence>
<gene>
    <name evidence="1" type="ORF">IQ230_18975</name>
</gene>
<accession>A0ABR9UVR2</accession>
<sequence length="38" mass="4530">MKKEYYVEDLIQKGAITVSVEINHCRPKFLNISEKEEF</sequence>
<reference evidence="1 2" key="1">
    <citation type="submission" date="2020-10" db="EMBL/GenBank/DDBJ databases">
        <authorList>
            <person name="Castelo-Branco R."/>
            <person name="Eusebio N."/>
            <person name="Adriana R."/>
            <person name="Vieira A."/>
            <person name="Brugerolle De Fraissinette N."/>
            <person name="Rezende De Castro R."/>
            <person name="Schneider M.P."/>
            <person name="Vasconcelos V."/>
            <person name="Leao P.N."/>
        </authorList>
    </citation>
    <scope>NUCLEOTIDE SEQUENCE [LARGE SCALE GENOMIC DNA]</scope>
    <source>
        <strain evidence="1 2">LEGE 06123</strain>
    </source>
</reference>
<dbReference type="RefSeq" id="WP_193933821.1">
    <property type="nucleotide sequence ID" value="NZ_CAWPMZ010000090.1"/>
</dbReference>
<dbReference type="EMBL" id="JADEWN010000054">
    <property type="protein sequence ID" value="MBE9192390.1"/>
    <property type="molecule type" value="Genomic_DNA"/>
</dbReference>
<organism evidence="1 2">
    <name type="scientific">Gloeocapsopsis crepidinum LEGE 06123</name>
    <dbReference type="NCBI Taxonomy" id="588587"/>
    <lineage>
        <taxon>Bacteria</taxon>
        <taxon>Bacillati</taxon>
        <taxon>Cyanobacteriota</taxon>
        <taxon>Cyanophyceae</taxon>
        <taxon>Oscillatoriophycideae</taxon>
        <taxon>Chroococcales</taxon>
        <taxon>Chroococcaceae</taxon>
        <taxon>Gloeocapsopsis</taxon>
    </lineage>
</organism>
<name>A0ABR9UVR2_9CHRO</name>
<protein>
    <submittedName>
        <fullName evidence="1">DUF1816 domain-containing protein</fullName>
    </submittedName>
</protein>
<comment type="caution">
    <text evidence="1">The sequence shown here is derived from an EMBL/GenBank/DDBJ whole genome shotgun (WGS) entry which is preliminary data.</text>
</comment>
<keyword evidence="2" id="KW-1185">Reference proteome</keyword>